<sequence length="177" mass="20229">MANSETGTSPNNVLGGEYQVFLSFRGPDTRRSFTDILHHALVDVGIRVFIDNEELRKGERISGNLLRAIDHSKLYIPIFSKNYASSYWCLSELAKMVKNTSQSKENGKDKAILPIFYNVKPDDVKLKTPLYREAILNLKQKMENHEKKFSSKDINTWQQALIEVGGFTGWELEKYPG</sequence>
<dbReference type="EMBL" id="JBJKBG010000007">
    <property type="protein sequence ID" value="KAL3730472.1"/>
    <property type="molecule type" value="Genomic_DNA"/>
</dbReference>
<comment type="caution">
    <text evidence="6">The sequence shown here is derived from an EMBL/GenBank/DDBJ whole genome shotgun (WGS) entry which is preliminary data.</text>
</comment>
<dbReference type="Gene3D" id="3.40.50.10140">
    <property type="entry name" value="Toll/interleukin-1 receptor homology (TIR) domain"/>
    <property type="match status" value="1"/>
</dbReference>
<dbReference type="EC" id="3.2.2.6" evidence="1"/>
<dbReference type="PANTHER" id="PTHR32009">
    <property type="entry name" value="TMV RESISTANCE PROTEIN N-LIKE"/>
    <property type="match status" value="1"/>
</dbReference>
<dbReference type="PROSITE" id="PS50104">
    <property type="entry name" value="TIR"/>
    <property type="match status" value="1"/>
</dbReference>
<evidence type="ECO:0000256" key="1">
    <source>
        <dbReference type="ARBA" id="ARBA00011982"/>
    </source>
</evidence>
<dbReference type="InterPro" id="IPR000157">
    <property type="entry name" value="TIR_dom"/>
</dbReference>
<keyword evidence="7" id="KW-1185">Reference proteome</keyword>
<evidence type="ECO:0000313" key="7">
    <source>
        <dbReference type="Proteomes" id="UP001634007"/>
    </source>
</evidence>
<evidence type="ECO:0000256" key="3">
    <source>
        <dbReference type="ARBA" id="ARBA00023027"/>
    </source>
</evidence>
<dbReference type="GO" id="GO:0061809">
    <property type="term" value="F:NAD+ nucleosidase activity, cyclic ADP-ribose generating"/>
    <property type="evidence" value="ECO:0007669"/>
    <property type="project" value="UniProtKB-EC"/>
</dbReference>
<dbReference type="AlphaFoldDB" id="A0ABD3JTV1"/>
<feature type="domain" description="TIR" evidence="5">
    <location>
        <begin position="16"/>
        <end position="161"/>
    </location>
</feature>
<name>A0ABD3JTV1_EUCGL</name>
<dbReference type="Pfam" id="PF01582">
    <property type="entry name" value="TIR"/>
    <property type="match status" value="1"/>
</dbReference>
<dbReference type="PANTHER" id="PTHR32009:SF39">
    <property type="entry name" value="TIR DOMAIN-CONTAINING PROTEIN"/>
    <property type="match status" value="1"/>
</dbReference>
<evidence type="ECO:0000256" key="2">
    <source>
        <dbReference type="ARBA" id="ARBA00022801"/>
    </source>
</evidence>
<dbReference type="SMART" id="SM00255">
    <property type="entry name" value="TIR"/>
    <property type="match status" value="1"/>
</dbReference>
<protein>
    <recommendedName>
        <fullName evidence="1">ADP-ribosyl cyclase/cyclic ADP-ribose hydrolase</fullName>
        <ecNumber evidence="1">3.2.2.6</ecNumber>
    </recommendedName>
</protein>
<evidence type="ECO:0000256" key="4">
    <source>
        <dbReference type="ARBA" id="ARBA00047304"/>
    </source>
</evidence>
<dbReference type="SUPFAM" id="SSF52200">
    <property type="entry name" value="Toll/Interleukin receptor TIR domain"/>
    <property type="match status" value="1"/>
</dbReference>
<dbReference type="Proteomes" id="UP001634007">
    <property type="component" value="Unassembled WGS sequence"/>
</dbReference>
<proteinExistence type="predicted"/>
<reference evidence="6 7" key="1">
    <citation type="submission" date="2024-11" db="EMBL/GenBank/DDBJ databases">
        <title>Chromosome-level genome assembly of Eucalyptus globulus Labill. provides insights into its genome evolution.</title>
        <authorList>
            <person name="Li X."/>
        </authorList>
    </citation>
    <scope>NUCLEOTIDE SEQUENCE [LARGE SCALE GENOMIC DNA]</scope>
    <source>
        <strain evidence="6">CL2024</strain>
        <tissue evidence="6">Fresh tender leaves</tissue>
    </source>
</reference>
<dbReference type="InterPro" id="IPR035897">
    <property type="entry name" value="Toll_tir_struct_dom_sf"/>
</dbReference>
<gene>
    <name evidence="6" type="ORF">ACJRO7_027483</name>
</gene>
<accession>A0ABD3JTV1</accession>
<evidence type="ECO:0000259" key="5">
    <source>
        <dbReference type="PROSITE" id="PS50104"/>
    </source>
</evidence>
<keyword evidence="3" id="KW-0520">NAD</keyword>
<keyword evidence="2" id="KW-0378">Hydrolase</keyword>
<organism evidence="6 7">
    <name type="scientific">Eucalyptus globulus</name>
    <name type="common">Tasmanian blue gum</name>
    <dbReference type="NCBI Taxonomy" id="34317"/>
    <lineage>
        <taxon>Eukaryota</taxon>
        <taxon>Viridiplantae</taxon>
        <taxon>Streptophyta</taxon>
        <taxon>Embryophyta</taxon>
        <taxon>Tracheophyta</taxon>
        <taxon>Spermatophyta</taxon>
        <taxon>Magnoliopsida</taxon>
        <taxon>eudicotyledons</taxon>
        <taxon>Gunneridae</taxon>
        <taxon>Pentapetalae</taxon>
        <taxon>rosids</taxon>
        <taxon>malvids</taxon>
        <taxon>Myrtales</taxon>
        <taxon>Myrtaceae</taxon>
        <taxon>Myrtoideae</taxon>
        <taxon>Eucalypteae</taxon>
        <taxon>Eucalyptus</taxon>
    </lineage>
</organism>
<evidence type="ECO:0000313" key="6">
    <source>
        <dbReference type="EMBL" id="KAL3730472.1"/>
    </source>
</evidence>
<comment type="catalytic activity">
    <reaction evidence="4">
        <text>NAD(+) + H2O = ADP-D-ribose + nicotinamide + H(+)</text>
        <dbReference type="Rhea" id="RHEA:16301"/>
        <dbReference type="ChEBI" id="CHEBI:15377"/>
        <dbReference type="ChEBI" id="CHEBI:15378"/>
        <dbReference type="ChEBI" id="CHEBI:17154"/>
        <dbReference type="ChEBI" id="CHEBI:57540"/>
        <dbReference type="ChEBI" id="CHEBI:57967"/>
        <dbReference type="EC" id="3.2.2.6"/>
    </reaction>
    <physiologicalReaction direction="left-to-right" evidence="4">
        <dbReference type="Rhea" id="RHEA:16302"/>
    </physiologicalReaction>
</comment>